<evidence type="ECO:0000313" key="1">
    <source>
        <dbReference type="EMBL" id="PTQ35230.1"/>
    </source>
</evidence>
<protein>
    <submittedName>
        <fullName evidence="1">Uncharacterized protein</fullName>
    </submittedName>
</protein>
<dbReference type="Proteomes" id="UP000244005">
    <property type="component" value="Unassembled WGS sequence"/>
</dbReference>
<sequence length="101" mass="11100">MGVTESSVKLDEEDASLDTNVVAFKKVVKRVIEEFSRKKAEQFGFGCQIRGRHVASCFPAVEGFMAAMKPGKQDATDTSQQAQTDACLICLDLSGCRHGWR</sequence>
<accession>A0A2R6WN00</accession>
<dbReference type="Gramene" id="Mp5g18460.1">
    <property type="protein sequence ID" value="Mp5g18460.1.cds1"/>
    <property type="gene ID" value="Mp5g18460"/>
</dbReference>
<name>A0A2R6WN00_MARPO</name>
<reference evidence="2" key="1">
    <citation type="journal article" date="2017" name="Cell">
        <title>Insights into land plant evolution garnered from the Marchantia polymorpha genome.</title>
        <authorList>
            <person name="Bowman J.L."/>
            <person name="Kohchi T."/>
            <person name="Yamato K.T."/>
            <person name="Jenkins J."/>
            <person name="Shu S."/>
            <person name="Ishizaki K."/>
            <person name="Yamaoka S."/>
            <person name="Nishihama R."/>
            <person name="Nakamura Y."/>
            <person name="Berger F."/>
            <person name="Adam C."/>
            <person name="Aki S.S."/>
            <person name="Althoff F."/>
            <person name="Araki T."/>
            <person name="Arteaga-Vazquez M.A."/>
            <person name="Balasubrmanian S."/>
            <person name="Barry K."/>
            <person name="Bauer D."/>
            <person name="Boehm C.R."/>
            <person name="Briginshaw L."/>
            <person name="Caballero-Perez J."/>
            <person name="Catarino B."/>
            <person name="Chen F."/>
            <person name="Chiyoda S."/>
            <person name="Chovatia M."/>
            <person name="Davies K.M."/>
            <person name="Delmans M."/>
            <person name="Demura T."/>
            <person name="Dierschke T."/>
            <person name="Dolan L."/>
            <person name="Dorantes-Acosta A.E."/>
            <person name="Eklund D.M."/>
            <person name="Florent S.N."/>
            <person name="Flores-Sandoval E."/>
            <person name="Fujiyama A."/>
            <person name="Fukuzawa H."/>
            <person name="Galik B."/>
            <person name="Grimanelli D."/>
            <person name="Grimwood J."/>
            <person name="Grossniklaus U."/>
            <person name="Hamada T."/>
            <person name="Haseloff J."/>
            <person name="Hetherington A.J."/>
            <person name="Higo A."/>
            <person name="Hirakawa Y."/>
            <person name="Hundley H.N."/>
            <person name="Ikeda Y."/>
            <person name="Inoue K."/>
            <person name="Inoue S.I."/>
            <person name="Ishida S."/>
            <person name="Jia Q."/>
            <person name="Kakita M."/>
            <person name="Kanazawa T."/>
            <person name="Kawai Y."/>
            <person name="Kawashima T."/>
            <person name="Kennedy M."/>
            <person name="Kinose K."/>
            <person name="Kinoshita T."/>
            <person name="Kohara Y."/>
            <person name="Koide E."/>
            <person name="Komatsu K."/>
            <person name="Kopischke S."/>
            <person name="Kubo M."/>
            <person name="Kyozuka J."/>
            <person name="Lagercrantz U."/>
            <person name="Lin S.S."/>
            <person name="Lindquist E."/>
            <person name="Lipzen A.M."/>
            <person name="Lu C.W."/>
            <person name="De Luna E."/>
            <person name="Martienssen R.A."/>
            <person name="Minamino N."/>
            <person name="Mizutani M."/>
            <person name="Mizutani M."/>
            <person name="Mochizuki N."/>
            <person name="Monte I."/>
            <person name="Mosher R."/>
            <person name="Nagasaki H."/>
            <person name="Nakagami H."/>
            <person name="Naramoto S."/>
            <person name="Nishitani K."/>
            <person name="Ohtani M."/>
            <person name="Okamoto T."/>
            <person name="Okumura M."/>
            <person name="Phillips J."/>
            <person name="Pollak B."/>
            <person name="Reinders A."/>
            <person name="Rovekamp M."/>
            <person name="Sano R."/>
            <person name="Sawa S."/>
            <person name="Schmid M.W."/>
            <person name="Shirakawa M."/>
            <person name="Solano R."/>
            <person name="Spunde A."/>
            <person name="Suetsugu N."/>
            <person name="Sugano S."/>
            <person name="Sugiyama A."/>
            <person name="Sun R."/>
            <person name="Suzuki Y."/>
            <person name="Takenaka M."/>
            <person name="Takezawa D."/>
            <person name="Tomogane H."/>
            <person name="Tsuzuki M."/>
            <person name="Ueda T."/>
            <person name="Umeda M."/>
            <person name="Ward J.M."/>
            <person name="Watanabe Y."/>
            <person name="Yazaki K."/>
            <person name="Yokoyama R."/>
            <person name="Yoshitake Y."/>
            <person name="Yotsui I."/>
            <person name="Zachgo S."/>
            <person name="Schmutz J."/>
        </authorList>
    </citation>
    <scope>NUCLEOTIDE SEQUENCE [LARGE SCALE GENOMIC DNA]</scope>
    <source>
        <strain evidence="2">Tak-1</strain>
    </source>
</reference>
<gene>
    <name evidence="1" type="ORF">MARPO_0073s0094</name>
</gene>
<proteinExistence type="predicted"/>
<organism evidence="1 2">
    <name type="scientific">Marchantia polymorpha</name>
    <name type="common">Common liverwort</name>
    <name type="synonym">Marchantia aquatica</name>
    <dbReference type="NCBI Taxonomy" id="3197"/>
    <lineage>
        <taxon>Eukaryota</taxon>
        <taxon>Viridiplantae</taxon>
        <taxon>Streptophyta</taxon>
        <taxon>Embryophyta</taxon>
        <taxon>Marchantiophyta</taxon>
        <taxon>Marchantiopsida</taxon>
        <taxon>Marchantiidae</taxon>
        <taxon>Marchantiales</taxon>
        <taxon>Marchantiaceae</taxon>
        <taxon>Marchantia</taxon>
    </lineage>
</organism>
<dbReference type="EMBL" id="KZ772745">
    <property type="protein sequence ID" value="PTQ35230.1"/>
    <property type="molecule type" value="Genomic_DNA"/>
</dbReference>
<dbReference type="AlphaFoldDB" id="A0A2R6WN00"/>
<evidence type="ECO:0000313" key="2">
    <source>
        <dbReference type="Proteomes" id="UP000244005"/>
    </source>
</evidence>
<keyword evidence="2" id="KW-1185">Reference proteome</keyword>